<feature type="binding site" evidence="2">
    <location>
        <position position="99"/>
    </location>
    <ligand>
        <name>glutathione</name>
        <dbReference type="ChEBI" id="CHEBI:57925"/>
    </ligand>
</feature>
<name>A0A2H4ZQ47_9EUKA</name>
<dbReference type="InterPro" id="IPR010987">
    <property type="entry name" value="Glutathione-S-Trfase_C-like"/>
</dbReference>
<evidence type="ECO:0000256" key="2">
    <source>
        <dbReference type="PIRSR" id="PIRSR015753-2"/>
    </source>
</evidence>
<dbReference type="InterPro" id="IPR047047">
    <property type="entry name" value="GST_Omega-like_C"/>
</dbReference>
<dbReference type="InterPro" id="IPR004045">
    <property type="entry name" value="Glutathione_S-Trfase_N"/>
</dbReference>
<organism evidence="5">
    <name type="scientific">Paulinella longichromatophora</name>
    <dbReference type="NCBI Taxonomy" id="1708747"/>
    <lineage>
        <taxon>Eukaryota</taxon>
        <taxon>Sar</taxon>
        <taxon>Rhizaria</taxon>
        <taxon>Cercozoa</taxon>
        <taxon>Imbricatea</taxon>
        <taxon>Silicofilosea</taxon>
        <taxon>Euglyphida</taxon>
        <taxon>Paulinellidae</taxon>
        <taxon>Paulinella</taxon>
    </lineage>
</organism>
<dbReference type="GO" id="GO:0004364">
    <property type="term" value="F:glutathione transferase activity"/>
    <property type="evidence" value="ECO:0007669"/>
    <property type="project" value="InterPro"/>
</dbReference>
<dbReference type="PIRSF" id="PIRSF015753">
    <property type="entry name" value="GST"/>
    <property type="match status" value="1"/>
</dbReference>
<evidence type="ECO:0000256" key="3">
    <source>
        <dbReference type="PIRSR" id="PIRSR015753-3"/>
    </source>
</evidence>
<evidence type="ECO:0000259" key="4">
    <source>
        <dbReference type="PROSITE" id="PS50405"/>
    </source>
</evidence>
<dbReference type="PANTHER" id="PTHR32419">
    <property type="entry name" value="GLUTATHIONYL-HYDROQUINONE REDUCTASE"/>
    <property type="match status" value="1"/>
</dbReference>
<feature type="active site" description="Nucleophile" evidence="1">
    <location>
        <position position="66"/>
    </location>
</feature>
<dbReference type="Pfam" id="PF13409">
    <property type="entry name" value="GST_N_2"/>
    <property type="match status" value="1"/>
</dbReference>
<dbReference type="InterPro" id="IPR036282">
    <property type="entry name" value="Glutathione-S-Trfase_C_sf"/>
</dbReference>
<dbReference type="EMBL" id="MG264610">
    <property type="protein sequence ID" value="AUG32654.1"/>
    <property type="molecule type" value="Genomic_DNA"/>
</dbReference>
<dbReference type="SFLD" id="SFLDS00019">
    <property type="entry name" value="Glutathione_Transferase_(cytos"/>
    <property type="match status" value="1"/>
</dbReference>
<dbReference type="Gene3D" id="1.20.1050.10">
    <property type="match status" value="1"/>
</dbReference>
<feature type="active site" description="Proton donor/acceptor" evidence="1">
    <location>
        <position position="188"/>
    </location>
</feature>
<gene>
    <name evidence="5" type="ORF">PLO_677</name>
</gene>
<dbReference type="SFLD" id="SFLDG01148">
    <property type="entry name" value="Xi_(cytGST)"/>
    <property type="match status" value="1"/>
</dbReference>
<dbReference type="InterPro" id="IPR016639">
    <property type="entry name" value="GST_Omega/GSH"/>
</dbReference>
<feature type="site" description="Lowers pKa of active site Cys" evidence="3">
    <location>
        <position position="290"/>
    </location>
</feature>
<dbReference type="InterPro" id="IPR040079">
    <property type="entry name" value="Glutathione_S-Trfase"/>
</dbReference>
<dbReference type="SUPFAM" id="SSF47616">
    <property type="entry name" value="GST C-terminal domain-like"/>
    <property type="match status" value="1"/>
</dbReference>
<geneLocation type="plastid" evidence="5"/>
<reference evidence="5" key="1">
    <citation type="submission" date="2017-10" db="EMBL/GenBank/DDBJ databases">
        <title>Paulinella longichromatophora chromatophore genome.</title>
        <authorList>
            <person name="Lhee D."/>
            <person name="Yoon H.S."/>
        </authorList>
    </citation>
    <scope>NUCLEOTIDE SEQUENCE</scope>
</reference>
<dbReference type="GO" id="GO:0005737">
    <property type="term" value="C:cytoplasm"/>
    <property type="evidence" value="ECO:0007669"/>
    <property type="project" value="TreeGrafter"/>
</dbReference>
<dbReference type="AlphaFoldDB" id="A0A2H4ZQ47"/>
<accession>A0A2H4ZQ47</accession>
<dbReference type="SFLD" id="SFLDG01206">
    <property type="entry name" value="Xi.1"/>
    <property type="match status" value="1"/>
</dbReference>
<proteinExistence type="predicted"/>
<feature type="site" description="Lowers pKa of active site Cys" evidence="3">
    <location>
        <position position="247"/>
    </location>
</feature>
<keyword evidence="5" id="KW-0934">Plastid</keyword>
<feature type="binding site" evidence="2">
    <location>
        <begin position="143"/>
        <end position="144"/>
    </location>
    <ligand>
        <name>glutathione</name>
        <dbReference type="ChEBI" id="CHEBI:57925"/>
    </ligand>
</feature>
<sequence length="324" mass="37444">MHIPPLVVTIVRNLWYWEWKKLMNGLGPADKSGNYTRPKSKFSEVLQQSNKSIERSRFILVVGRSCPWAHRAWLVWTIRNLRDTIKLVVVEPDRKQGRWRFVTPLHGCNNLNELYLRCGSTKSQRATVPMILDEEKMTIVCNESAQMVELLNNWPALTDSPELMPNIYQRAIEDLQEIIQPTVNDGVYRCGFARKQIAYDKATKALFCTLRNIEDNLSKNGPWLCGHHITLSDIRLFPTLIRWELVYAPLFGCSRQFLWQFPAIWKWRQRLFSLPGVAESCDAEAIVSDYFGSLFPLNPSGIIPDSPNLAKLVLTLIPDPRNYE</sequence>
<protein>
    <recommendedName>
        <fullName evidence="4">GST C-terminal domain-containing protein</fullName>
    </recommendedName>
</protein>
<dbReference type="CDD" id="cd03190">
    <property type="entry name" value="GST_C_Omega_like"/>
    <property type="match status" value="1"/>
</dbReference>
<dbReference type="Pfam" id="PF13410">
    <property type="entry name" value="GST_C_2"/>
    <property type="match status" value="1"/>
</dbReference>
<dbReference type="PANTHER" id="PTHR32419:SF6">
    <property type="entry name" value="GLUTATHIONE S-TRANSFERASE OMEGA-LIKE 1-RELATED"/>
    <property type="match status" value="1"/>
</dbReference>
<feature type="binding site" evidence="2">
    <location>
        <begin position="125"/>
        <end position="128"/>
    </location>
    <ligand>
        <name>glutathione</name>
        <dbReference type="ChEBI" id="CHEBI:57925"/>
    </ligand>
</feature>
<evidence type="ECO:0000256" key="1">
    <source>
        <dbReference type="PIRSR" id="PIRSR015753-1"/>
    </source>
</evidence>
<feature type="domain" description="GST C-terminal" evidence="4">
    <location>
        <begin position="141"/>
        <end position="290"/>
    </location>
</feature>
<evidence type="ECO:0000313" key="5">
    <source>
        <dbReference type="EMBL" id="AUG32654.1"/>
    </source>
</evidence>
<dbReference type="PROSITE" id="PS50405">
    <property type="entry name" value="GST_CTER"/>
    <property type="match status" value="1"/>
</dbReference>
<dbReference type="Gene3D" id="3.40.30.10">
    <property type="entry name" value="Glutaredoxin"/>
    <property type="match status" value="1"/>
</dbReference>